<dbReference type="InterPro" id="IPR005162">
    <property type="entry name" value="Retrotrans_gag_dom"/>
</dbReference>
<comment type="caution">
    <text evidence="4">The sequence shown here is derived from an EMBL/GenBank/DDBJ whole genome shotgun (WGS) entry which is preliminary data.</text>
</comment>
<feature type="compositionally biased region" description="Basic and acidic residues" evidence="2">
    <location>
        <begin position="138"/>
        <end position="149"/>
    </location>
</feature>
<proteinExistence type="predicted"/>
<feature type="domain" description="CCHC-type" evidence="3">
    <location>
        <begin position="229"/>
        <end position="244"/>
    </location>
</feature>
<dbReference type="SMART" id="SM00343">
    <property type="entry name" value="ZnF_C2HC"/>
    <property type="match status" value="2"/>
</dbReference>
<evidence type="ECO:0000256" key="1">
    <source>
        <dbReference type="PROSITE-ProRule" id="PRU00047"/>
    </source>
</evidence>
<keyword evidence="1" id="KW-0863">Zinc-finger</keyword>
<protein>
    <recommendedName>
        <fullName evidence="3">CCHC-type domain-containing protein</fullName>
    </recommendedName>
</protein>
<evidence type="ECO:0000259" key="3">
    <source>
        <dbReference type="PROSITE" id="PS50158"/>
    </source>
</evidence>
<feature type="region of interest" description="Disordered" evidence="2">
    <location>
        <begin position="131"/>
        <end position="161"/>
    </location>
</feature>
<keyword evidence="1" id="KW-0862">Zinc</keyword>
<evidence type="ECO:0000256" key="2">
    <source>
        <dbReference type="SAM" id="MobiDB-lite"/>
    </source>
</evidence>
<sequence>MFAASTFEGRALTWWNRNVHTLGLVNANCIPWNEFKSMMTTEYCPTTEIQRMEQELWTLTLKGDDIEAYNNRFHELSLLCPDFVPNEKKKVKRYIRGFPERIKGNITSSKPTTLHEAINMARELAEQAFQGKAARVSESNKRKWEDQHGKNHHQQQNRRQETAKAYVTVLAEGRGYARNLPWYNRCKAHHQPGLCPPRCSKCHKLGHKEEDCQTRIPAARGNSLQNVICFGCGEKGHYMDKCPRGTNQKNKGARVEAYVMRTEEPLQDPNVIAGTP</sequence>
<keyword evidence="1" id="KW-0479">Metal-binding</keyword>
<evidence type="ECO:0000313" key="4">
    <source>
        <dbReference type="EMBL" id="GEU93376.1"/>
    </source>
</evidence>
<gene>
    <name evidence="4" type="ORF">Tci_065354</name>
</gene>
<dbReference type="AlphaFoldDB" id="A0A6L2P4X0"/>
<dbReference type="SUPFAM" id="SSF57756">
    <property type="entry name" value="Retrovirus zinc finger-like domains"/>
    <property type="match status" value="1"/>
</dbReference>
<organism evidence="4">
    <name type="scientific">Tanacetum cinerariifolium</name>
    <name type="common">Dalmatian daisy</name>
    <name type="synonym">Chrysanthemum cinerariifolium</name>
    <dbReference type="NCBI Taxonomy" id="118510"/>
    <lineage>
        <taxon>Eukaryota</taxon>
        <taxon>Viridiplantae</taxon>
        <taxon>Streptophyta</taxon>
        <taxon>Embryophyta</taxon>
        <taxon>Tracheophyta</taxon>
        <taxon>Spermatophyta</taxon>
        <taxon>Magnoliopsida</taxon>
        <taxon>eudicotyledons</taxon>
        <taxon>Gunneridae</taxon>
        <taxon>Pentapetalae</taxon>
        <taxon>asterids</taxon>
        <taxon>campanulids</taxon>
        <taxon>Asterales</taxon>
        <taxon>Asteraceae</taxon>
        <taxon>Asteroideae</taxon>
        <taxon>Anthemideae</taxon>
        <taxon>Anthemidinae</taxon>
        <taxon>Tanacetum</taxon>
    </lineage>
</organism>
<dbReference type="EMBL" id="BKCJ010010838">
    <property type="protein sequence ID" value="GEU93376.1"/>
    <property type="molecule type" value="Genomic_DNA"/>
</dbReference>
<dbReference type="Gene3D" id="4.10.60.10">
    <property type="entry name" value="Zinc finger, CCHC-type"/>
    <property type="match status" value="1"/>
</dbReference>
<dbReference type="PROSITE" id="PS50158">
    <property type="entry name" value="ZF_CCHC"/>
    <property type="match status" value="1"/>
</dbReference>
<dbReference type="GO" id="GO:0003676">
    <property type="term" value="F:nucleic acid binding"/>
    <property type="evidence" value="ECO:0007669"/>
    <property type="project" value="InterPro"/>
</dbReference>
<accession>A0A6L2P4X0</accession>
<dbReference type="GO" id="GO:0008270">
    <property type="term" value="F:zinc ion binding"/>
    <property type="evidence" value="ECO:0007669"/>
    <property type="project" value="UniProtKB-KW"/>
</dbReference>
<dbReference type="InterPro" id="IPR001878">
    <property type="entry name" value="Znf_CCHC"/>
</dbReference>
<dbReference type="InterPro" id="IPR036875">
    <property type="entry name" value="Znf_CCHC_sf"/>
</dbReference>
<name>A0A6L2P4X0_TANCI</name>
<reference evidence="4" key="1">
    <citation type="journal article" date="2019" name="Sci. Rep.">
        <title>Draft genome of Tanacetum cinerariifolium, the natural source of mosquito coil.</title>
        <authorList>
            <person name="Yamashiro T."/>
            <person name="Shiraishi A."/>
            <person name="Satake H."/>
            <person name="Nakayama K."/>
        </authorList>
    </citation>
    <scope>NUCLEOTIDE SEQUENCE</scope>
</reference>
<dbReference type="Pfam" id="PF03732">
    <property type="entry name" value="Retrotrans_gag"/>
    <property type="match status" value="1"/>
</dbReference>